<gene>
    <name evidence="1" type="ORF">AYM40_29465</name>
</gene>
<organism evidence="1 2">
    <name type="scientific">Paraburkholderia phytofirmans OLGA172</name>
    <dbReference type="NCBI Taxonomy" id="1417228"/>
    <lineage>
        <taxon>Bacteria</taxon>
        <taxon>Pseudomonadati</taxon>
        <taxon>Pseudomonadota</taxon>
        <taxon>Betaproteobacteria</taxon>
        <taxon>Burkholderiales</taxon>
        <taxon>Burkholderiaceae</taxon>
        <taxon>Paraburkholderia</taxon>
    </lineage>
</organism>
<keyword evidence="2" id="KW-1185">Reference proteome</keyword>
<name>A0A160FUD8_9BURK</name>
<reference evidence="1 2" key="1">
    <citation type="journal article" date="2016" name="Gene">
        <title>PacBio SMRT assembly of a complex multi-replicon genome reveals chlorocatechol degradative operon in a region of genome plasticity.</title>
        <authorList>
            <person name="Ricker N."/>
            <person name="Shen S.Y."/>
            <person name="Goordial J."/>
            <person name="Jin S."/>
            <person name="Fulthorpe R.R."/>
        </authorList>
    </citation>
    <scope>NUCLEOTIDE SEQUENCE [LARGE SCALE GENOMIC DNA]</scope>
    <source>
        <strain evidence="1 2">OLGA172</strain>
    </source>
</reference>
<dbReference type="STRING" id="1804984.AYM40_29465"/>
<dbReference type="AlphaFoldDB" id="A0A160FUD8"/>
<evidence type="ECO:0000313" key="1">
    <source>
        <dbReference type="EMBL" id="ANB76368.1"/>
    </source>
</evidence>
<sequence>MDAEAFTPRAGKQNRAITTLWFSQPRFQYGACGSRDGCTALSPTFPDHPHVSACAKDQVLTFETGHLGQAKAGLYGDQHKGVIAPTRPGALIRRG</sequence>
<protein>
    <submittedName>
        <fullName evidence="1">Uncharacterized protein</fullName>
    </submittedName>
</protein>
<dbReference type="EMBL" id="CP014579">
    <property type="protein sequence ID" value="ANB76368.1"/>
    <property type="molecule type" value="Genomic_DNA"/>
</dbReference>
<accession>A0A160FUD8</accession>
<dbReference type="KEGG" id="buz:AYM40_29465"/>
<evidence type="ECO:0000313" key="2">
    <source>
        <dbReference type="Proteomes" id="UP000076852"/>
    </source>
</evidence>
<dbReference type="Proteomes" id="UP000076852">
    <property type="component" value="Chromosome 2"/>
</dbReference>
<proteinExistence type="predicted"/>